<gene>
    <name evidence="6" type="ORF">SAMN05421541_10685</name>
</gene>
<dbReference type="Pfam" id="PF00440">
    <property type="entry name" value="TetR_N"/>
    <property type="match status" value="1"/>
</dbReference>
<evidence type="ECO:0000313" key="6">
    <source>
        <dbReference type="EMBL" id="SFF10753.1"/>
    </source>
</evidence>
<dbReference type="PRINTS" id="PR00455">
    <property type="entry name" value="HTHTETR"/>
</dbReference>
<reference evidence="6 7" key="1">
    <citation type="submission" date="2016-10" db="EMBL/GenBank/DDBJ databases">
        <authorList>
            <person name="de Groot N.N."/>
        </authorList>
    </citation>
    <scope>NUCLEOTIDE SEQUENCE [LARGE SCALE GENOMIC DNA]</scope>
    <source>
        <strain evidence="6 7">DSM 43019</strain>
    </source>
</reference>
<keyword evidence="7" id="KW-1185">Reference proteome</keyword>
<dbReference type="EMBL" id="FONV01000006">
    <property type="protein sequence ID" value="SFF10753.1"/>
    <property type="molecule type" value="Genomic_DNA"/>
</dbReference>
<evidence type="ECO:0000256" key="1">
    <source>
        <dbReference type="ARBA" id="ARBA00023015"/>
    </source>
</evidence>
<dbReference type="PANTHER" id="PTHR30055:SF234">
    <property type="entry name" value="HTH-TYPE TRANSCRIPTIONAL REGULATOR BETI"/>
    <property type="match status" value="1"/>
</dbReference>
<dbReference type="OrthoDB" id="9796019at2"/>
<feature type="domain" description="HTH tetR-type" evidence="5">
    <location>
        <begin position="10"/>
        <end position="70"/>
    </location>
</feature>
<name>A0A1I2G0R0_9ACTN</name>
<keyword evidence="1" id="KW-0805">Transcription regulation</keyword>
<dbReference type="Proteomes" id="UP000199645">
    <property type="component" value="Unassembled WGS sequence"/>
</dbReference>
<keyword evidence="3" id="KW-0804">Transcription</keyword>
<dbReference type="STRING" id="35752.SAMN05421541_10685"/>
<dbReference type="PROSITE" id="PS50977">
    <property type="entry name" value="HTH_TETR_2"/>
    <property type="match status" value="1"/>
</dbReference>
<evidence type="ECO:0000313" key="7">
    <source>
        <dbReference type="Proteomes" id="UP000199645"/>
    </source>
</evidence>
<dbReference type="AlphaFoldDB" id="A0A1I2G0R0"/>
<proteinExistence type="predicted"/>
<dbReference type="SUPFAM" id="SSF46689">
    <property type="entry name" value="Homeodomain-like"/>
    <property type="match status" value="1"/>
</dbReference>
<evidence type="ECO:0000259" key="5">
    <source>
        <dbReference type="PROSITE" id="PS50977"/>
    </source>
</evidence>
<accession>A0A1I2G0R0</accession>
<evidence type="ECO:0000256" key="2">
    <source>
        <dbReference type="ARBA" id="ARBA00023125"/>
    </source>
</evidence>
<dbReference type="InterPro" id="IPR001647">
    <property type="entry name" value="HTH_TetR"/>
</dbReference>
<dbReference type="InterPro" id="IPR009057">
    <property type="entry name" value="Homeodomain-like_sf"/>
</dbReference>
<evidence type="ECO:0000256" key="4">
    <source>
        <dbReference type="PROSITE-ProRule" id="PRU00335"/>
    </source>
</evidence>
<dbReference type="RefSeq" id="WP_093614944.1">
    <property type="nucleotide sequence ID" value="NZ_BOMT01000023.1"/>
</dbReference>
<evidence type="ECO:0000256" key="3">
    <source>
        <dbReference type="ARBA" id="ARBA00023163"/>
    </source>
</evidence>
<dbReference type="InterPro" id="IPR050109">
    <property type="entry name" value="HTH-type_TetR-like_transc_reg"/>
</dbReference>
<dbReference type="GO" id="GO:0000976">
    <property type="term" value="F:transcription cis-regulatory region binding"/>
    <property type="evidence" value="ECO:0007669"/>
    <property type="project" value="TreeGrafter"/>
</dbReference>
<organism evidence="6 7">
    <name type="scientific">Actinoplanes philippinensis</name>
    <dbReference type="NCBI Taxonomy" id="35752"/>
    <lineage>
        <taxon>Bacteria</taxon>
        <taxon>Bacillati</taxon>
        <taxon>Actinomycetota</taxon>
        <taxon>Actinomycetes</taxon>
        <taxon>Micromonosporales</taxon>
        <taxon>Micromonosporaceae</taxon>
        <taxon>Actinoplanes</taxon>
    </lineage>
</organism>
<dbReference type="GO" id="GO:0003700">
    <property type="term" value="F:DNA-binding transcription factor activity"/>
    <property type="evidence" value="ECO:0007669"/>
    <property type="project" value="TreeGrafter"/>
</dbReference>
<protein>
    <submittedName>
        <fullName evidence="6">DNA-binding transcriptional regulator, AcrR family</fullName>
    </submittedName>
</protein>
<dbReference type="PANTHER" id="PTHR30055">
    <property type="entry name" value="HTH-TYPE TRANSCRIPTIONAL REGULATOR RUTR"/>
    <property type="match status" value="1"/>
</dbReference>
<sequence length="181" mass="19833">MTDSLDPRAARSRARIVDAAVALMSESGPESLTFAVVAERAGVGRATVYRHWPTVDALADEVMNEFSLPFFRDPREPLAAWLHQELRRLADELLTPTVVQLTTSLIRRDRTDVRRDRLFSVLEQRLQAAMTSLPLAPGASPPAERAAVLIGPLLYLALARGHEVSDDFIAHLVAGFLAPAA</sequence>
<keyword evidence="2 4" id="KW-0238">DNA-binding</keyword>
<dbReference type="Gene3D" id="1.10.357.10">
    <property type="entry name" value="Tetracycline Repressor, domain 2"/>
    <property type="match status" value="1"/>
</dbReference>
<feature type="DNA-binding region" description="H-T-H motif" evidence="4">
    <location>
        <begin position="33"/>
        <end position="52"/>
    </location>
</feature>